<dbReference type="Proteomes" id="UP001500630">
    <property type="component" value="Unassembled WGS sequence"/>
</dbReference>
<evidence type="ECO:0000313" key="3">
    <source>
        <dbReference type="Proteomes" id="UP001500630"/>
    </source>
</evidence>
<feature type="domain" description="DUF2264" evidence="1">
    <location>
        <begin position="23"/>
        <end position="370"/>
    </location>
</feature>
<evidence type="ECO:0000313" key="2">
    <source>
        <dbReference type="EMBL" id="GAA3578835.1"/>
    </source>
</evidence>
<dbReference type="PANTHER" id="PTHR35339:SF4">
    <property type="entry name" value="LINALOOL DEHYDRATASE_ISOMERASE DOMAIN-CONTAINING PROTEIN"/>
    <property type="match status" value="1"/>
</dbReference>
<evidence type="ECO:0000259" key="1">
    <source>
        <dbReference type="Pfam" id="PF10022"/>
    </source>
</evidence>
<keyword evidence="3" id="KW-1185">Reference proteome</keyword>
<reference evidence="3" key="1">
    <citation type="journal article" date="2019" name="Int. J. Syst. Evol. Microbiol.">
        <title>The Global Catalogue of Microorganisms (GCM) 10K type strain sequencing project: providing services to taxonomists for standard genome sequencing and annotation.</title>
        <authorList>
            <consortium name="The Broad Institute Genomics Platform"/>
            <consortium name="The Broad Institute Genome Sequencing Center for Infectious Disease"/>
            <person name="Wu L."/>
            <person name="Ma J."/>
        </authorList>
    </citation>
    <scope>NUCLEOTIDE SEQUENCE [LARGE SCALE GENOMIC DNA]</scope>
    <source>
        <strain evidence="3">JCM 17326</strain>
    </source>
</reference>
<dbReference type="InterPro" id="IPR016624">
    <property type="entry name" value="UCP014753"/>
</dbReference>
<organism evidence="2 3">
    <name type="scientific">Nonomuraea rosea</name>
    <dbReference type="NCBI Taxonomy" id="638574"/>
    <lineage>
        <taxon>Bacteria</taxon>
        <taxon>Bacillati</taxon>
        <taxon>Actinomycetota</taxon>
        <taxon>Actinomycetes</taxon>
        <taxon>Streptosporangiales</taxon>
        <taxon>Streptosporangiaceae</taxon>
        <taxon>Nonomuraea</taxon>
    </lineage>
</organism>
<protein>
    <submittedName>
        <fullName evidence="2">DUF2264 domain-containing protein</fullName>
    </submittedName>
</protein>
<accession>A0ABP6YB10</accession>
<sequence length="697" mass="73980">MRTLRESLRELDDRLLSPYTGWTRDHWAALADHLLLSARPYASDSHARISFPGAPGGYGSDVDGLEGFARTFLAAGFRVAGEGGRDPLGLMDWYAQGLAAGTDPRSPERWVRLDEHDQAKVEAASIALVLHLTRPWLWDRLTPLVQEQVVAYLTPAIGSGYPPINWIWFQIIVEQFLASVGGPCSAKDIDEGLALTDGFVRENGWYADGSERSYDHYVGWALHFYPLMWTEMAAGDPVADTRRAAYLERLGPFLHDAVHLVGADGSPLIQGRSLTYRFAAAAPFWMGARAGTPSPGPGLLRRAASGIARHFAEHGAPDEDGVLTLGWHHAWRPIAQSYSGPGSPYWAAKGLFGLSLPAGHPVWTAVEEPLPVESGDYQLAVRAPGWLVSGTRSDGVVRVVNHGTDHSHPGTNLTDSPLYARFGYSTATSPLLAGENSAEPFDQSVVILDEGGRPSHRTGFETTFTGRLPSGTLVGASRWQAHWVAPDAGQPDHGSGRSGTPRLGPWLEAISAVRGPWELRLVRVSAAAVPSSPLPIDAASVGVPGGPLPIGAEPAGVPGGPLSTGAAAVPGGPLRIGGWPLPADHDGPALDGPGREGREVAWNGALRSQLVPGPGLETSGVLQAPDSAPLAAWTLVPWCATTAPAQPGTWYDVAIYLGAQDPADPPALTWDGTETARVIWPDGTEDHLDTAEATALS</sequence>
<proteinExistence type="predicted"/>
<dbReference type="EMBL" id="BAABDQ010000018">
    <property type="protein sequence ID" value="GAA3578835.1"/>
    <property type="molecule type" value="Genomic_DNA"/>
</dbReference>
<dbReference type="PANTHER" id="PTHR35339">
    <property type="entry name" value="LINALOOL DEHYDRATASE_ISOMERASE DOMAIN-CONTAINING PROTEIN"/>
    <property type="match status" value="1"/>
</dbReference>
<dbReference type="RefSeq" id="WP_345568607.1">
    <property type="nucleotide sequence ID" value="NZ_BAABDQ010000018.1"/>
</dbReference>
<name>A0ABP6YB10_9ACTN</name>
<dbReference type="Pfam" id="PF10022">
    <property type="entry name" value="DUF2264"/>
    <property type="match status" value="1"/>
</dbReference>
<dbReference type="InterPro" id="IPR049349">
    <property type="entry name" value="DUF2264_N"/>
</dbReference>
<comment type="caution">
    <text evidence="2">The sequence shown here is derived from an EMBL/GenBank/DDBJ whole genome shotgun (WGS) entry which is preliminary data.</text>
</comment>
<gene>
    <name evidence="2" type="ORF">GCM10022419_070350</name>
</gene>